<evidence type="ECO:0000313" key="3">
    <source>
        <dbReference type="Proteomes" id="UP001281761"/>
    </source>
</evidence>
<organism evidence="2 3">
    <name type="scientific">Blattamonas nauphoetae</name>
    <dbReference type="NCBI Taxonomy" id="2049346"/>
    <lineage>
        <taxon>Eukaryota</taxon>
        <taxon>Metamonada</taxon>
        <taxon>Preaxostyla</taxon>
        <taxon>Oxymonadida</taxon>
        <taxon>Blattamonas</taxon>
    </lineage>
</organism>
<reference evidence="2 3" key="1">
    <citation type="journal article" date="2022" name="bioRxiv">
        <title>Genomics of Preaxostyla Flagellates Illuminates Evolutionary Transitions and the Path Towards Mitochondrial Loss.</title>
        <authorList>
            <person name="Novak L.V.F."/>
            <person name="Treitli S.C."/>
            <person name="Pyrih J."/>
            <person name="Halakuc P."/>
            <person name="Pipaliya S.V."/>
            <person name="Vacek V."/>
            <person name="Brzon O."/>
            <person name="Soukal P."/>
            <person name="Eme L."/>
            <person name="Dacks J.B."/>
            <person name="Karnkowska A."/>
            <person name="Elias M."/>
            <person name="Hampl V."/>
        </authorList>
    </citation>
    <scope>NUCLEOTIDE SEQUENCE [LARGE SCALE GENOMIC DNA]</scope>
    <source>
        <strain evidence="2">NAU3</strain>
        <tissue evidence="2">Gut</tissue>
    </source>
</reference>
<evidence type="ECO:0000313" key="2">
    <source>
        <dbReference type="EMBL" id="KAK2957642.1"/>
    </source>
</evidence>
<feature type="compositionally biased region" description="Low complexity" evidence="1">
    <location>
        <begin position="934"/>
        <end position="946"/>
    </location>
</feature>
<evidence type="ECO:0008006" key="4">
    <source>
        <dbReference type="Google" id="ProtNLM"/>
    </source>
</evidence>
<protein>
    <recommendedName>
        <fullName evidence="4">Dynein heavy chain linker domain-containing protein</fullName>
    </recommendedName>
</protein>
<dbReference type="InterPro" id="IPR027417">
    <property type="entry name" value="P-loop_NTPase"/>
</dbReference>
<keyword evidence="3" id="KW-1185">Reference proteome</keyword>
<feature type="region of interest" description="Disordered" evidence="1">
    <location>
        <begin position="923"/>
        <end position="946"/>
    </location>
</feature>
<dbReference type="EMBL" id="JARBJD010000044">
    <property type="protein sequence ID" value="KAK2957642.1"/>
    <property type="molecule type" value="Genomic_DNA"/>
</dbReference>
<dbReference type="PANTHER" id="PTHR46961">
    <property type="entry name" value="DYNEIN HEAVY CHAIN 1, AXONEMAL-LIKE PROTEIN"/>
    <property type="match status" value="1"/>
</dbReference>
<accession>A0ABQ9Y1L8</accession>
<dbReference type="Gene3D" id="3.40.50.300">
    <property type="entry name" value="P-loop containing nucleotide triphosphate hydrolases"/>
    <property type="match status" value="1"/>
</dbReference>
<comment type="caution">
    <text evidence="2">The sequence shown here is derived from an EMBL/GenBank/DDBJ whole genome shotgun (WGS) entry which is preliminary data.</text>
</comment>
<sequence>MISPLPHSDQSNDIRNLVHRYSLYHFRPPIPIHCLESVLADIESDMTFLEQSSLSEGVRQRHAISIPAFHAIHLPPRFTRRFATMSIPSLDIPTQIHILGRSLRKAVSPTYQEQVSQFSLQTNPRQTELSMTDKIRLDSFLVQKIPSITIALFVLLTCPFQQDNSESPISQLIKSFFPTLTRYFVTFHHVQKCIEQISSHIRQDPNIARDLRRLAALWEEQFKLFFSAFLTAEEVVIMNHVLSFISRASLEHISTYRNLTSASLLCDEGSDGHSSRTPHQDPASVGSEFIHFREDDNSPLPFSTMVPHSDTPLTAKLVSLTIQTVLTSPYFAILFFTEKELDQIHEQLAITTKGLRADLHHFLRKLLNKNLRIILVSTIYETHEDIEQKDIPRAFFDHSICEYNSQQQSVSDTIKLDASQFLVAKKNKTKAFHRGTSESTSLITPGMQFFTWYRDLSVYETVRTIPSCILRLFFRETVPIQILHQSIECVSNTPSFSRHVGSSMIANTNNLTNHLVGQDGIVNLNLLRKERLDHHYSFDFIDPIHQNDRHDSIVLKQRVLPSFPPSRNFNPESLPVSIGLLTSYIPVSRLGRRKKPSHLIIHPIQAPIFKQFAQRLQPKTAHTIQALDSSIRFPSIWRDLVLRKISAPVEMLKDQVRANTLVIETIPSVNQNEILPISKRTAAFLGQMFEPSAVQSNQYGHAQVFAMRSEIHLVSSVLVTIFQHTKKCFSFHSRRNAPSLWFTHRQGVFRSEHFIHYSHQFNDLLGSRMKGLSIALRDAEQHLNLFFMALSALNQTAFVEMILKDTTISDSIHPSVLHYFNLFTALKDRSEELVSLIEKENLEVVHLTEKLRIERETCSQLIEHQPKDINQITKCRSVLSQRNFSWIRREISQPLVARYIFQMINIILSREVSSPEYIQSRQISTRVPVHPTGSTKQSSSNTTNSNVQQEWQLIVPNLQRKDLQDNDFLERLVQLDETTITEEQIEFIEPFITLVSPLVPQYRQMKHNLVPVYDFIKSVLDDNVISQTILPQYKRFGSLRKEWMRRSKLLTDYTTELANCRIALAATKDSLSKCFFYPSEFEYVFGGNANQLSDDVLQLLLKRLTNSVIVLENNLKCCLGDSILGATFSFFHSFIPPNEWESQIKVWHSFLDSAGIPYSSDSDSSPINQHLTILSENRATLDISQDGHVSYLSFSIGSFAPYIRSIYRPIWSTLHGPSMYPIHQEEGVPPDELVLMALSSVTISEHQYPVCFIDPLNSASKWLYHHYQFFTPVVITNITSEKFFFDCIEALVSGYPLFVDYVGLSSIFRYDQVAALMEALSDLIDCSIHAPIRPIILNGQKITVKSGFCLFIFTRDETAFLQTHEKSLCAILSEHHVSVVNWNPSFDPISHHNQLLYSIIGPTIIPSSFKVFQSEGKKLNVLFHSLRETHLEFTHSLVEIRRHVTKRFLDLARSYATHLDHVFDQLNDVIKAMVKIEQEIQILAPLVCFVRDLYTSIQALTSVFPVPLLHECCLEKSVEALYLRDGYPTAARFGQILVASIHHLFSIVALYDRNQQYFSTFPLLDRNDQFDIPSQHGSLIQSDETQFVIIALKLMGKHVFSLFETFSSTEEPPQQLEYVNQSYTSSSITSAILRELDIVLKKPPQSQHNLEASFENHPEQWSLFLNNENPELMALPSSIDQSLSPFCRFCIDRQLFPHRAISALSRFHYESLGMSTVSIKPLEHVLGEAIDCNPIGDPLIVVSPQHLFSTDQYLQTIRNHPSLINPSYLDRKNVLIQPVFTISNIPHDAEHDSFVFFSFINQRTPANMDLRCGSLAYSTLSPQDDSVLASPFEGPLNSMIANENVDNDPKLIRFSLDFTKLPIAQMPYAPLINSIFEKLRETRMFKSMRVLDHSSFRIGRTVVTSKHDSQRFHQFQTSSSNFCQNRSHRTDRSFPMLPPVNTPSSKQLYIRSGSSIQTRSSNRILGTPLNLMTDTSDFSFKAILARTISWIPQSTFIFIIPIIRGKICFAISYTYSLIRYRYPVRKSHSTIPVYGLSTLLFDLSQQLINFGI</sequence>
<name>A0ABQ9Y1L8_9EUKA</name>
<proteinExistence type="predicted"/>
<gene>
    <name evidence="2" type="ORF">BLNAU_7297</name>
</gene>
<dbReference type="InterPro" id="IPR026983">
    <property type="entry name" value="DHC"/>
</dbReference>
<evidence type="ECO:0000256" key="1">
    <source>
        <dbReference type="SAM" id="MobiDB-lite"/>
    </source>
</evidence>
<dbReference type="Proteomes" id="UP001281761">
    <property type="component" value="Unassembled WGS sequence"/>
</dbReference>